<reference evidence="4 5" key="1">
    <citation type="submission" date="2017-01" db="EMBL/GenBank/DDBJ databases">
        <title>Novel large sulfur bacteria in the metagenomes of groundwater-fed chemosynthetic microbial mats in the Lake Huron basin.</title>
        <authorList>
            <person name="Sharrar A.M."/>
            <person name="Flood B.E."/>
            <person name="Bailey J.V."/>
            <person name="Jones D.S."/>
            <person name="Biddanda B."/>
            <person name="Ruberg S.A."/>
            <person name="Marcus D.N."/>
            <person name="Dick G.J."/>
        </authorList>
    </citation>
    <scope>NUCLEOTIDE SEQUENCE [LARGE SCALE GENOMIC DNA]</scope>
    <source>
        <strain evidence="4">A8</strain>
    </source>
</reference>
<feature type="chain" id="PRO_5012665980" evidence="2">
    <location>
        <begin position="22"/>
        <end position="348"/>
    </location>
</feature>
<dbReference type="PANTHER" id="PTHR30570:SF1">
    <property type="entry name" value="PHOSPHATE-BINDING PROTEIN PSTS"/>
    <property type="match status" value="1"/>
</dbReference>
<dbReference type="SUPFAM" id="SSF53850">
    <property type="entry name" value="Periplasmic binding protein-like II"/>
    <property type="match status" value="1"/>
</dbReference>
<evidence type="ECO:0000256" key="2">
    <source>
        <dbReference type="SAM" id="SignalP"/>
    </source>
</evidence>
<name>A0A1Y1QMM0_9GAMM</name>
<comment type="caution">
    <text evidence="4">The sequence shown here is derived from an EMBL/GenBank/DDBJ whole genome shotgun (WGS) entry which is preliminary data.</text>
</comment>
<gene>
    <name evidence="4" type="ORF">BWK73_23725</name>
</gene>
<dbReference type="STRING" id="1123401.GCA_000621325_02629"/>
<organism evidence="4 5">
    <name type="scientific">Thiothrix lacustris</name>
    <dbReference type="NCBI Taxonomy" id="525917"/>
    <lineage>
        <taxon>Bacteria</taxon>
        <taxon>Pseudomonadati</taxon>
        <taxon>Pseudomonadota</taxon>
        <taxon>Gammaproteobacteria</taxon>
        <taxon>Thiotrichales</taxon>
        <taxon>Thiotrichaceae</taxon>
        <taxon>Thiothrix</taxon>
    </lineage>
</organism>
<dbReference type="AlphaFoldDB" id="A0A1Y1QMM0"/>
<evidence type="ECO:0000313" key="5">
    <source>
        <dbReference type="Proteomes" id="UP000192491"/>
    </source>
</evidence>
<evidence type="ECO:0000313" key="4">
    <source>
        <dbReference type="EMBL" id="OQX09093.1"/>
    </source>
</evidence>
<dbReference type="Pfam" id="PF12849">
    <property type="entry name" value="PBP_like_2"/>
    <property type="match status" value="1"/>
</dbReference>
<accession>A0A1Y1QMM0</accession>
<feature type="signal peptide" evidence="2">
    <location>
        <begin position="1"/>
        <end position="21"/>
    </location>
</feature>
<dbReference type="Gene3D" id="3.40.190.10">
    <property type="entry name" value="Periplasmic binding protein-like II"/>
    <property type="match status" value="2"/>
</dbReference>
<protein>
    <submittedName>
        <fullName evidence="4">Phosphate ABC transporter substrate-binding protein</fullName>
    </submittedName>
</protein>
<sequence>MKQLTLAIALGLAAAAGVAQARDNIEIVGSSTVYPFSTAVAEQFAKKTGMAAPKVESTGTGGGMKLFCAGAGVDSPDITNASSRRMKKSEMDDCIKNGVTEVTEVKVGFDGIAIAQAKNAAPVSLSRRELYLALAKDVPTGPNGELQPNTYTTWKQINPAMADVKIEVMGPPPTSGTRDALAELGLEKGCLLFKGMPEMKKKDEKAFKAACTTVREDGHYIESGENDNLIVQKLQANPEAVGIFGYSFLEQNMDSLKAAPIDGKEISYDAISDGSYPLSRPLFFYVKNSHVGQVAGIKEYVAEFTSEEALSKDGYLADKGLVALPADQKAESVASATAMKPLSVSVLK</sequence>
<dbReference type="PANTHER" id="PTHR30570">
    <property type="entry name" value="PERIPLASMIC PHOSPHATE BINDING COMPONENT OF PHOSPHATE ABC TRANSPORTER"/>
    <property type="match status" value="1"/>
</dbReference>
<keyword evidence="1 2" id="KW-0732">Signal</keyword>
<dbReference type="Proteomes" id="UP000192491">
    <property type="component" value="Unassembled WGS sequence"/>
</dbReference>
<evidence type="ECO:0000256" key="1">
    <source>
        <dbReference type="ARBA" id="ARBA00022729"/>
    </source>
</evidence>
<feature type="domain" description="PBP" evidence="3">
    <location>
        <begin position="15"/>
        <end position="308"/>
    </location>
</feature>
<dbReference type="InterPro" id="IPR024370">
    <property type="entry name" value="PBP_domain"/>
</dbReference>
<dbReference type="EMBL" id="MTEJ01000154">
    <property type="protein sequence ID" value="OQX09093.1"/>
    <property type="molecule type" value="Genomic_DNA"/>
</dbReference>
<dbReference type="InterPro" id="IPR050811">
    <property type="entry name" value="Phosphate_ABC_transporter"/>
</dbReference>
<evidence type="ECO:0000259" key="3">
    <source>
        <dbReference type="Pfam" id="PF12849"/>
    </source>
</evidence>
<proteinExistence type="predicted"/>